<dbReference type="Pfam" id="PF00753">
    <property type="entry name" value="Lactamase_B"/>
    <property type="match status" value="1"/>
</dbReference>
<dbReference type="Proteomes" id="UP000423131">
    <property type="component" value="Unassembled WGS sequence"/>
</dbReference>
<evidence type="ECO:0000313" key="88">
    <source>
        <dbReference type="Proteomes" id="UP000455569"/>
    </source>
</evidence>
<evidence type="ECO:0000313" key="46">
    <source>
        <dbReference type="EMBL" id="ECB9474692.1"/>
    </source>
</evidence>
<evidence type="ECO:0000313" key="17">
    <source>
        <dbReference type="EMBL" id="EAC4551715.1"/>
    </source>
</evidence>
<dbReference type="GO" id="GO:0008270">
    <property type="term" value="F:zinc ion binding"/>
    <property type="evidence" value="ECO:0007669"/>
    <property type="project" value="InterPro"/>
</dbReference>
<evidence type="ECO:0000313" key="90">
    <source>
        <dbReference type="Proteomes" id="UP000467347"/>
    </source>
</evidence>
<evidence type="ECO:0000313" key="75">
    <source>
        <dbReference type="Proteomes" id="UP000354255"/>
    </source>
</evidence>
<dbReference type="EMBL" id="DAAIJL010000006">
    <property type="protein sequence ID" value="HAB8557164.1"/>
    <property type="molecule type" value="Genomic_DNA"/>
</dbReference>
<dbReference type="EMBL" id="AAHZFN010000019">
    <property type="protein sequence ID" value="ECB9474692.1"/>
    <property type="molecule type" value="Genomic_DNA"/>
</dbReference>
<dbReference type="Proteomes" id="UP000527632">
    <property type="component" value="Unassembled WGS sequence"/>
</dbReference>
<dbReference type="EMBL" id="AAAQQZ010000003">
    <property type="protein sequence ID" value="EAE1338661.1"/>
    <property type="molecule type" value="Genomic_DNA"/>
</dbReference>
<dbReference type="EMBL" id="AABAYG010000004">
    <property type="protein sequence ID" value="EAG2245693.1"/>
    <property type="molecule type" value="Genomic_DNA"/>
</dbReference>
<dbReference type="Proteomes" id="UP000525850">
    <property type="component" value="Unassembled WGS sequence"/>
</dbReference>
<dbReference type="PANTHER" id="PTHR43694:SF4">
    <property type="entry name" value="RIBONUCLEASE J 2"/>
    <property type="match status" value="1"/>
</dbReference>
<feature type="binding site" evidence="14">
    <location>
        <begin position="233"/>
        <end position="235"/>
    </location>
    <ligand>
        <name>substrate</name>
    </ligand>
</feature>
<reference evidence="57" key="9">
    <citation type="submission" date="2020-01" db="EMBL/GenBank/DDBJ databases">
        <authorList>
            <consortium name="NCBI Pathogen Detection Project"/>
        </authorList>
    </citation>
    <scope>NUCLEOTIDE SEQUENCE</scope>
    <source>
        <strain evidence="56">09CEB371LM</strain>
        <strain evidence="62">2017-325981-023-01</strain>
        <strain evidence="58">CFIAFB20100120</strain>
        <strain evidence="57">CFIAFB20130012</strain>
        <strain evidence="60">CFIAFB20170037</strain>
        <strain evidence="59">CFIAFB20170045</strain>
        <strain evidence="61">DMG1500109</strain>
    </source>
</reference>
<dbReference type="Gene3D" id="3.10.20.580">
    <property type="match status" value="1"/>
</dbReference>
<evidence type="ECO:0000256" key="9">
    <source>
        <dbReference type="ARBA" id="ARBA00022839"/>
    </source>
</evidence>
<dbReference type="EMBL" id="AABGUK010000003">
    <property type="protein sequence ID" value="EAH4242224.1"/>
    <property type="molecule type" value="Genomic_DNA"/>
</dbReference>
<dbReference type="Proteomes" id="UP000336166">
    <property type="component" value="Unassembled WGS sequence"/>
</dbReference>
<dbReference type="Proteomes" id="UP000344343">
    <property type="component" value="Unassembled WGS sequence"/>
</dbReference>
<reference evidence="51 95" key="8">
    <citation type="submission" date="2019-09" db="EMBL/GenBank/DDBJ databases">
        <authorList>
            <consortium name="PulseNet: The National Subtyping Network for Foodborne Disease Surveillance"/>
            <person name="Tarr C.L."/>
            <person name="Trees E."/>
            <person name="Katz L.S."/>
            <person name="Carleton-Romer H.A."/>
            <person name="Stroika S."/>
            <person name="Kucerova Z."/>
            <person name="Roache K.F."/>
            <person name="Sabol A.L."/>
            <person name="Besser J."/>
            <person name="Gerner-Smidt P."/>
        </authorList>
    </citation>
    <scope>NUCLEOTIDE SEQUENCE [LARGE SCALE GENOMIC DNA]</scope>
    <source>
        <strain evidence="17 71">2015L-6227</strain>
        <strain evidence="27 69">PNUSAL000134</strain>
        <strain evidence="21 75">PNUSAL000910</strain>
        <strain evidence="29 76">PNUSAL002180</strain>
        <strain evidence="30 92">PNUSAL002298</strain>
        <strain evidence="44 74">PNUSAL004402</strain>
        <strain evidence="51 95">PNUSAL005692</strain>
    </source>
</reference>
<evidence type="ECO:0000313" key="109">
    <source>
        <dbReference type="Proteomes" id="UP000841146"/>
    </source>
</evidence>
<dbReference type="EMBL" id="JACAVN010000003">
    <property type="protein sequence ID" value="NYA01563.1"/>
    <property type="molecule type" value="Genomic_DNA"/>
</dbReference>
<keyword evidence="3 11" id="KW-0698">rRNA processing</keyword>
<dbReference type="EC" id="3.1.-.-" evidence="11 12"/>
<evidence type="ECO:0000313" key="76">
    <source>
        <dbReference type="Proteomes" id="UP000358545"/>
    </source>
</evidence>
<dbReference type="EMBL" id="AACJYH010000005">
    <property type="protein sequence ID" value="EAK8897557.1"/>
    <property type="molecule type" value="Genomic_DNA"/>
</dbReference>
<comment type="similarity">
    <text evidence="11 12">Belongs to the metallo-beta-lactamase superfamily. RNA-metabolizing metallo-beta-lactamase-like family. Bacterial RNase J subfamily.</text>
</comment>
<dbReference type="Proteomes" id="UP000843503">
    <property type="component" value="Unassembled WGS sequence"/>
</dbReference>
<evidence type="ECO:0000313" key="99">
    <source>
        <dbReference type="Proteomes" id="UP000528151"/>
    </source>
</evidence>
<keyword evidence="15" id="KW-0106">Calcium</keyword>
<keyword evidence="8 15" id="KW-0862">Zinc</keyword>
<dbReference type="EMBL" id="AAAJKI010000007">
    <property type="protein sequence ID" value="EAC6547615.1"/>
    <property type="molecule type" value="Genomic_DNA"/>
</dbReference>
<dbReference type="EMBL" id="AAAIKW010000002">
    <property type="protein sequence ID" value="EAC4551715.1"/>
    <property type="molecule type" value="Genomic_DNA"/>
</dbReference>
<dbReference type="EMBL" id="AABEKY010000003">
    <property type="protein sequence ID" value="EAG9387219.1"/>
    <property type="molecule type" value="Genomic_DNA"/>
</dbReference>
<dbReference type="EMBL" id="AAAIXK010000002">
    <property type="protein sequence ID" value="EAC5549648.1"/>
    <property type="molecule type" value="Genomic_DNA"/>
</dbReference>
<evidence type="ECO:0000256" key="15">
    <source>
        <dbReference type="PIRSR" id="PIRSR004803-3"/>
    </source>
</evidence>
<dbReference type="CDD" id="cd07714">
    <property type="entry name" value="RNaseJ_MBL-fold"/>
    <property type="match status" value="1"/>
</dbReference>
<evidence type="ECO:0000256" key="3">
    <source>
        <dbReference type="ARBA" id="ARBA00022552"/>
    </source>
</evidence>
<dbReference type="EMBL" id="AAIAJJ010000004">
    <property type="protein sequence ID" value="ECC1557003.1"/>
    <property type="molecule type" value="Genomic_DNA"/>
</dbReference>
<evidence type="ECO:0000256" key="12">
    <source>
        <dbReference type="PIRNR" id="PIRNR004803"/>
    </source>
</evidence>
<evidence type="ECO:0000313" key="45">
    <source>
        <dbReference type="EMBL" id="EAK9316982.1"/>
    </source>
</evidence>
<proteinExistence type="inferred from homology"/>
<dbReference type="EMBL" id="DAAJZA010000002">
    <property type="protein sequence ID" value="HAC1754102.1"/>
    <property type="molecule type" value="Genomic_DNA"/>
</dbReference>
<dbReference type="Proteomes" id="UP000410967">
    <property type="component" value="Unassembled WGS sequence"/>
</dbReference>
<reference evidence="66 67" key="2">
    <citation type="journal article" date="2018" name="BMC Genomics">
        <title>Genes significantly associated with lineage II food isolates of Listeria monocytogenes.</title>
        <authorList>
            <person name="Pirone-Davies C."/>
            <person name="Chen Y."/>
            <person name="Pightling A."/>
            <person name="Ryan G."/>
            <person name="Wang Y."/>
            <person name="Yao K."/>
            <person name="Hoffmann M."/>
            <person name="Allard M.W."/>
        </authorList>
    </citation>
    <scope>NUCLEOTIDE SEQUENCE [LARGE SCALE GENOMIC DNA]</scope>
    <source>
        <strain evidence="66 67">PNUSAL000550</strain>
    </source>
</reference>
<evidence type="ECO:0000313" key="85">
    <source>
        <dbReference type="Proteomes" id="UP000410967"/>
    </source>
</evidence>
<dbReference type="OMA" id="FDWTELK"/>
<comment type="caution">
    <text evidence="31">The sequence shown here is derived from an EMBL/GenBank/DDBJ whole genome shotgun (WGS) entry which is preliminary data.</text>
</comment>
<feature type="binding site" evidence="15">
    <location>
        <position position="78"/>
    </location>
    <ligand>
        <name>Zn(2+)</name>
        <dbReference type="ChEBI" id="CHEBI:29105"/>
        <label>2</label>
        <note>catalytic</note>
    </ligand>
</feature>
<evidence type="ECO:0000313" key="34">
    <source>
        <dbReference type="EMBL" id="EAG2996694.1"/>
    </source>
</evidence>
<dbReference type="EMBL" id="AACKDQ010000014">
    <property type="protein sequence ID" value="EAK9316982.1"/>
    <property type="molecule type" value="Genomic_DNA"/>
</dbReference>
<dbReference type="RefSeq" id="WP_003725377.1">
    <property type="nucleotide sequence ID" value="NC_021824.1"/>
</dbReference>
<dbReference type="Proteomes" id="UP000364988">
    <property type="component" value="Unassembled WGS sequence"/>
</dbReference>
<dbReference type="Proteomes" id="UP000546397">
    <property type="component" value="Unassembled WGS sequence"/>
</dbReference>
<evidence type="ECO:0000313" key="112">
    <source>
        <dbReference type="Proteomes" id="UP000852906"/>
    </source>
</evidence>
<dbReference type="InterPro" id="IPR030854">
    <property type="entry name" value="RNase_J_bac"/>
</dbReference>
<dbReference type="PANTHER" id="PTHR43694">
    <property type="entry name" value="RIBONUCLEASE J"/>
    <property type="match status" value="1"/>
</dbReference>
<evidence type="ECO:0000256" key="4">
    <source>
        <dbReference type="ARBA" id="ARBA00022722"/>
    </source>
</evidence>
<dbReference type="Proteomes" id="UP000403352">
    <property type="component" value="Unassembled WGS sequence"/>
</dbReference>
<evidence type="ECO:0000313" key="81">
    <source>
        <dbReference type="Proteomes" id="UP000379076"/>
    </source>
</evidence>
<dbReference type="Pfam" id="PF17770">
    <property type="entry name" value="RNase_J_C"/>
    <property type="match status" value="1"/>
</dbReference>
<dbReference type="EMBL" id="AABAWE010000004">
    <property type="protein sequence ID" value="EAG2087505.1"/>
    <property type="molecule type" value="Genomic_DNA"/>
</dbReference>
<dbReference type="Proteomes" id="UP000398321">
    <property type="component" value="Unassembled WGS sequence"/>
</dbReference>
<dbReference type="Proteomes" id="UP000478682">
    <property type="component" value="Unassembled WGS sequence"/>
</dbReference>
<evidence type="ECO:0000313" key="60">
    <source>
        <dbReference type="EMBL" id="HAC0274859.1"/>
    </source>
</evidence>
<comment type="cofactor">
    <cofactor evidence="12 15">
        <name>Zn(2+)</name>
        <dbReference type="ChEBI" id="CHEBI:29105"/>
    </cofactor>
    <text evidence="12 15">Binds 2 Zn(2+) ions per subunit. It is not clear if Zn(2+) or Mg(2+) is physiologically important.</text>
</comment>
<dbReference type="GO" id="GO:0004521">
    <property type="term" value="F:RNA endonuclease activity"/>
    <property type="evidence" value="ECO:0007669"/>
    <property type="project" value="UniProtKB-UniRule"/>
</dbReference>
<evidence type="ECO:0000313" key="67">
    <source>
        <dbReference type="Proteomes" id="UP000272537"/>
    </source>
</evidence>
<dbReference type="Proteomes" id="UP000549379">
    <property type="component" value="Unassembled WGS sequence"/>
</dbReference>
<dbReference type="EMBL" id="QXLS01000003">
    <property type="protein sequence ID" value="RKA08337.1"/>
    <property type="molecule type" value="Genomic_DNA"/>
</dbReference>
<evidence type="ECO:0000313" key="110">
    <source>
        <dbReference type="Proteomes" id="UP000843775"/>
    </source>
</evidence>
<dbReference type="EMBL" id="AABBHO010000011">
    <property type="protein sequence ID" value="EAG2996694.1"/>
    <property type="molecule type" value="Genomic_DNA"/>
</dbReference>
<evidence type="ECO:0000313" key="28">
    <source>
        <dbReference type="EMBL" id="EAE4941383.1"/>
    </source>
</evidence>
<evidence type="ECO:0000313" key="106">
    <source>
        <dbReference type="Proteomes" id="UP000549379"/>
    </source>
</evidence>
<evidence type="ECO:0000313" key="29">
    <source>
        <dbReference type="EMBL" id="EAG0866897.1"/>
    </source>
</evidence>
<dbReference type="Proteomes" id="UP000339309">
    <property type="component" value="Unassembled WGS sequence"/>
</dbReference>
<evidence type="ECO:0000313" key="24">
    <source>
        <dbReference type="EMBL" id="EAD5772682.1"/>
    </source>
</evidence>
<dbReference type="Gene3D" id="3.60.15.10">
    <property type="entry name" value="Ribonuclease Z/Hydroxyacylglutathione hydrolase-like"/>
    <property type="match status" value="1"/>
</dbReference>
<reference evidence="54 91" key="7">
    <citation type="submission" date="2019-08" db="EMBL/GenBank/DDBJ databases">
        <authorList>
            <person name="Ashton P.M."/>
            <person name="Dallman T."/>
            <person name="Nair S."/>
            <person name="De Pinna E."/>
            <person name="Peters T."/>
            <person name="Grant K."/>
        </authorList>
    </citation>
    <scope>NUCLEOTIDE SEQUENCE [LARGE SCALE GENOMIC DNA]</scope>
    <source>
        <strain evidence="41 101">282333</strain>
        <strain evidence="42 100">282352</strain>
        <strain evidence="40 104">289003</strain>
        <strain evidence="54 91">788324</strain>
        <strain evidence="28">RL15000286</strain>
    </source>
</reference>
<name>A0A0B8R4R2_LISMN</name>
<evidence type="ECO:0000313" key="40">
    <source>
        <dbReference type="EMBL" id="EAG9518249.1"/>
    </source>
</evidence>
<evidence type="ECO:0000313" key="87">
    <source>
        <dbReference type="Proteomes" id="UP000427828"/>
    </source>
</evidence>
<evidence type="ECO:0000313" key="69">
    <source>
        <dbReference type="Proteomes" id="UP000336166"/>
    </source>
</evidence>
<dbReference type="Proteomes" id="UP000350032">
    <property type="component" value="Unassembled WGS sequence"/>
</dbReference>
<evidence type="ECO:0000313" key="68">
    <source>
        <dbReference type="Proteomes" id="UP000331186"/>
    </source>
</evidence>
<dbReference type="Proteomes" id="UP000842809">
    <property type="component" value="Unassembled WGS sequence"/>
</dbReference>
<protein>
    <recommendedName>
        <fullName evidence="11 12">Ribonuclease J</fullName>
        <shortName evidence="11">RNase J</shortName>
        <ecNumber evidence="11 12">3.1.-.-</ecNumber>
    </recommendedName>
</protein>
<feature type="binding site" evidence="15">
    <location>
        <position position="164"/>
    </location>
    <ligand>
        <name>Zn(2+)</name>
        <dbReference type="ChEBI" id="CHEBI:29105"/>
        <label>2</label>
        <note>catalytic</note>
    </ligand>
</feature>
<evidence type="ECO:0000313" key="70">
    <source>
        <dbReference type="Proteomes" id="UP000337746"/>
    </source>
</evidence>
<evidence type="ECO:0000313" key="31">
    <source>
        <dbReference type="EMBL" id="EAG2087505.1"/>
    </source>
</evidence>
<dbReference type="Proteomes" id="UP000354255">
    <property type="component" value="Unassembled WGS sequence"/>
</dbReference>
<reference evidence="70 73" key="5">
    <citation type="submission" date="2018-06" db="EMBL/GenBank/DDBJ databases">
        <authorList>
            <consortium name="GenomeTrakr: Next Generation Sequencing Network for Food Pathogen Tracability"/>
        </authorList>
    </citation>
    <scope>NUCLEOTIDE SEQUENCE [LARGE SCALE GENOMIC DNA]</scope>
    <source>
        <strain evidence="34 106">10B02965A-1</strain>
        <strain evidence="20 79">CFSAN008042</strain>
        <strain evidence="36 99">CFSAN063727</strain>
        <strain evidence="52 88">CFSAN102901</strain>
        <strain evidence="26 81">FDA00006494</strain>
        <strain evidence="18 78">FDA00007096</strain>
        <strain evidence="22 84">FDA00008584</strain>
        <strain evidence="32">FDA00011243</strain>
        <strain evidence="19 68">FDA00013332</strain>
        <strain evidence="25 72">FDA00013853</strain>
        <strain evidence="46 86">FDA00014336</strain>
        <strain evidence="48 82">FDA00014370</strain>
        <strain evidence="47 83">FDA00014392</strain>
        <strain evidence="55">FDA00015054</strain>
        <strain evidence="35 102">FDA1005580-S054-001</strain>
        <strain evidence="93">FDA1090798-S029-001</strain>
        <strain evidence="94">FDA956581-098-004</strain>
        <strain evidence="33 97">FDA960927-006-004</strain>
        <strain evidence="37 107">FLAG-38921</strain>
        <strain evidence="49 87">FLAG-51482A</strain>
        <strain evidence="31 70">FLAG-54356</strain>
        <strain evidence="24 80">FSIS31901579</strain>
        <strain evidence="43 98">LS1344</strain>
        <strain evidence="53 90">OSF101448</strain>
        <strain evidence="23 73">VA-WGS-00405</strain>
    </source>
</reference>
<dbReference type="EMBL" id="AALEDS010000015">
    <property type="protein sequence ID" value="ECY6545233.1"/>
    <property type="molecule type" value="Genomic_DNA"/>
</dbReference>
<evidence type="ECO:0000313" key="77">
    <source>
        <dbReference type="Proteomes" id="UP000364988"/>
    </source>
</evidence>
<dbReference type="Proteomes" id="UP000455569">
    <property type="component" value="Unassembled WGS sequence"/>
</dbReference>
<evidence type="ECO:0000313" key="108">
    <source>
        <dbReference type="Proteomes" id="UP000840197"/>
    </source>
</evidence>
<evidence type="ECO:0000313" key="72">
    <source>
        <dbReference type="Proteomes" id="UP000344343"/>
    </source>
</evidence>
<dbReference type="Proteomes" id="UP000843775">
    <property type="component" value="Unassembled WGS sequence"/>
</dbReference>
<evidence type="ECO:0000313" key="89">
    <source>
        <dbReference type="Proteomes" id="UP000460224"/>
    </source>
</evidence>
<dbReference type="EMBL" id="AAAMZD010000003">
    <property type="protein sequence ID" value="EAD3792720.1"/>
    <property type="molecule type" value="Genomic_DNA"/>
</dbReference>
<dbReference type="EMBL" id="AAANYR010000003">
    <property type="protein sequence ID" value="EAD5786298.1"/>
    <property type="molecule type" value="Genomic_DNA"/>
</dbReference>
<evidence type="ECO:0000313" key="73">
    <source>
        <dbReference type="Proteomes" id="UP000345329"/>
    </source>
</evidence>
<keyword evidence="10 11" id="KW-0694">RNA-binding</keyword>
<evidence type="ECO:0000313" key="49">
    <source>
        <dbReference type="EMBL" id="ECX6924067.1"/>
    </source>
</evidence>
<dbReference type="EMBL" id="AANCRK010000003">
    <property type="protein sequence ID" value="EDN7715091.1"/>
    <property type="molecule type" value="Genomic_DNA"/>
</dbReference>
<dbReference type="EMBL" id="AAAKQF010000002">
    <property type="protein sequence ID" value="EAC9039339.1"/>
    <property type="molecule type" value="Genomic_DNA"/>
</dbReference>
<dbReference type="InterPro" id="IPR055132">
    <property type="entry name" value="RNase_J_b_CASP"/>
</dbReference>
<dbReference type="Proteomes" id="UP000393182">
    <property type="component" value="Unassembled WGS sequence"/>
</dbReference>
<evidence type="ECO:0000313" key="92">
    <source>
        <dbReference type="Proteomes" id="UP000478682"/>
    </source>
</evidence>
<evidence type="ECO:0000313" key="91">
    <source>
        <dbReference type="Proteomes" id="UP000467536"/>
    </source>
</evidence>
<evidence type="ECO:0000313" key="86">
    <source>
        <dbReference type="Proteomes" id="UP000423131"/>
    </source>
</evidence>
<reference evidence="108 109" key="3">
    <citation type="journal article" date="2018" name="Genome Biol.">
        <title>SKESA: strategic k-mer extension for scrupulous assemblies.</title>
        <authorList>
            <person name="Souvorov A."/>
            <person name="Agarwala R."/>
            <person name="Lipman D.J."/>
        </authorList>
    </citation>
    <scope>NUCLEOTIDE SEQUENCE [LARGE SCALE GENOMIC DNA]</scope>
    <source>
        <strain evidence="56">09CEB371LM</strain>
        <strain evidence="62">2017-325981-023-01</strain>
        <strain evidence="58 111">CFIAFB20100120</strain>
        <strain evidence="57 108">CFIAFB20130012</strain>
        <strain evidence="60">CFIAFB20170037</strain>
        <strain evidence="59 109">CFIAFB20170045</strain>
        <strain evidence="61 110">DMG1500109</strain>
    </source>
</reference>
<evidence type="ECO:0000313" key="22">
    <source>
        <dbReference type="EMBL" id="EAD1185018.1"/>
    </source>
</evidence>
<evidence type="ECO:0000313" key="44">
    <source>
        <dbReference type="EMBL" id="EAK8897557.1"/>
    </source>
</evidence>
<evidence type="ECO:0000313" key="53">
    <source>
        <dbReference type="EMBL" id="EDN9836338.1"/>
    </source>
</evidence>
<dbReference type="EMBL" id="DAAIHR010000009">
    <property type="protein sequence ID" value="HAB8398810.1"/>
    <property type="molecule type" value="Genomic_DNA"/>
</dbReference>
<reference evidence="85 96" key="6">
    <citation type="submission" date="2019-04" db="EMBL/GenBank/DDBJ databases">
        <authorList>
            <consortium name="GenomeTrakr network: Whole genome sequencing for foodborne pathogen traceback"/>
        </authorList>
    </citation>
    <scope>NUCLEOTIDE SEQUENCE [LARGE SCALE GENOMIC DNA]</scope>
    <source>
        <strain evidence="38 105">CFSAN004300</strain>
        <strain evidence="39 96">CFSAN072474</strain>
        <strain evidence="50 77">FLAG-55987</strain>
        <strain evidence="45 85">PHLUSALM00088</strain>
    </source>
</reference>
<dbReference type="GO" id="GO:0006364">
    <property type="term" value="P:rRNA processing"/>
    <property type="evidence" value="ECO:0007669"/>
    <property type="project" value="UniProtKB-UniRule"/>
</dbReference>
<dbReference type="EMBL" id="AAAJWF010000004">
    <property type="protein sequence ID" value="EAC7480371.1"/>
    <property type="molecule type" value="Genomic_DNA"/>
</dbReference>
<dbReference type="Proteomes" id="UP000345329">
    <property type="component" value="Unassembled WGS sequence"/>
</dbReference>
<evidence type="ECO:0000313" key="71">
    <source>
        <dbReference type="Proteomes" id="UP000339309"/>
    </source>
</evidence>
<evidence type="ECO:0000313" key="105">
    <source>
        <dbReference type="Proteomes" id="UP000548278"/>
    </source>
</evidence>
<evidence type="ECO:0000313" key="61">
    <source>
        <dbReference type="EMBL" id="HAC1754102.1"/>
    </source>
</evidence>
<evidence type="ECO:0000256" key="8">
    <source>
        <dbReference type="ARBA" id="ARBA00022833"/>
    </source>
</evidence>
<dbReference type="EMBL" id="AAALRN010000003">
    <property type="protein sequence ID" value="EAD1185018.1"/>
    <property type="molecule type" value="Genomic_DNA"/>
</dbReference>
<evidence type="ECO:0000256" key="11">
    <source>
        <dbReference type="HAMAP-Rule" id="MF_01491"/>
    </source>
</evidence>
<dbReference type="Proteomes" id="UP000522199">
    <property type="component" value="Unassembled WGS sequence"/>
</dbReference>
<evidence type="ECO:0000313" key="63">
    <source>
        <dbReference type="EMBL" id="KAA9449148.1"/>
    </source>
</evidence>
<evidence type="ECO:0000313" key="56">
    <source>
        <dbReference type="EMBL" id="HAA8052174.1"/>
    </source>
</evidence>
<evidence type="ECO:0000313" key="39">
    <source>
        <dbReference type="EMBL" id="EAG9387219.1"/>
    </source>
</evidence>
<dbReference type="Proteomes" id="UP000379076">
    <property type="component" value="Unassembled WGS sequence"/>
</dbReference>
<keyword evidence="5 12" id="KW-0479">Metal-binding</keyword>
<dbReference type="Proteomes" id="UP000467347">
    <property type="component" value="Unassembled WGS sequence"/>
</dbReference>
<evidence type="ECO:0000313" key="19">
    <source>
        <dbReference type="EMBL" id="EAC6547615.1"/>
    </source>
</evidence>
<comment type="caution">
    <text evidence="11">Lacks conserved residue(s) required for the propagation of feature annotation.</text>
</comment>
<evidence type="ECO:0000313" key="59">
    <source>
        <dbReference type="EMBL" id="HAC0012579.1"/>
    </source>
</evidence>
<sequence>MTIKKAKNIKIIPLGGVDESGKNLYVVEIDEDIFILDAGLMFPENELLGIDIVIPDFKYLEENKDRVKAVFLTHGHEDAIGALPYLLQKIKAPVYGTELTIALAKSALKEHRKLRFKNFHVVNEETTLSFSKIDVSFFRTTHTIPDSVGIVLETSEGSIVYTGDFKFDQSAKDGYASDLSHIAEFGEKGVLALLSDSSEAEHPGTTSSDSLIEEEIRHAFRMADGRIIVACVASNLIRLQQVLDASVATKRKVAIVGKELERVFEIAGSLGKIVIEEDLIVPLKELKKYSDDEITIIETGNLGEPIQSLQLMTKGNHPQFNIKPGDTVYITTTPSPSLETMMAKTMDMLYKAGAKVLTMSNNLFISGHASQEDLKLMINLLKPRYFVPVHGEYRMLISHAKLAHEVGMAKSEVFIVGKGEILEYKNDKMTAGNRVYSGNTLIDGLGVGDVGNIVLRDRKLLSEDGIFIVVVTLNRKSKTITSGPEIISRGFIYVRESEHLIEESSKVVTKIVEKNLQETGFEWAKLKQDIRDQLNRYLFEQTKRRPMILPIIMEV</sequence>
<dbReference type="Pfam" id="PF07521">
    <property type="entry name" value="RMMBL"/>
    <property type="match status" value="1"/>
</dbReference>
<dbReference type="FunFam" id="3.10.20.580:FF:000001">
    <property type="entry name" value="Ribonuclease J"/>
    <property type="match status" value="1"/>
</dbReference>
<evidence type="ECO:0000313" key="103">
    <source>
        <dbReference type="Proteomes" id="UP000544530"/>
    </source>
</evidence>
<evidence type="ECO:0000313" key="48">
    <source>
        <dbReference type="EMBL" id="ECC1557003.1"/>
    </source>
</evidence>
<evidence type="ECO:0000313" key="57">
    <source>
        <dbReference type="EMBL" id="HAB8398810.1"/>
    </source>
</evidence>
<dbReference type="EMBL" id="MJTJ01000006">
    <property type="protein sequence ID" value="OET52320.1"/>
    <property type="molecule type" value="Genomic_DNA"/>
</dbReference>
<dbReference type="EMBL" id="DAAJCS010000004">
    <property type="protein sequence ID" value="HAC0012579.1"/>
    <property type="molecule type" value="Genomic_DNA"/>
</dbReference>
<evidence type="ECO:0000313" key="52">
    <source>
        <dbReference type="EMBL" id="EDN7715091.1"/>
    </source>
</evidence>
<evidence type="ECO:0000313" key="84">
    <source>
        <dbReference type="Proteomes" id="UP000403352"/>
    </source>
</evidence>
<feature type="binding site" evidence="15">
    <location>
        <position position="390"/>
    </location>
    <ligand>
        <name>Zn(2+)</name>
        <dbReference type="ChEBI" id="CHEBI:29105"/>
        <label>2</label>
        <note>catalytic</note>
    </ligand>
</feature>
<dbReference type="Proteomes" id="UP000478704">
    <property type="component" value="Unassembled WGS sequence"/>
</dbReference>
<dbReference type="EMBL" id="QDAY01000003">
    <property type="protein sequence ID" value="KAA9449148.1"/>
    <property type="molecule type" value="Genomic_DNA"/>
</dbReference>
<evidence type="ECO:0000313" key="27">
    <source>
        <dbReference type="EMBL" id="EAE2354158.1"/>
    </source>
</evidence>
<dbReference type="EMBL" id="AAAREG010000005">
    <property type="protein sequence ID" value="EAE2354158.1"/>
    <property type="molecule type" value="Genomic_DNA"/>
</dbReference>
<reference evidence="64 103" key="10">
    <citation type="submission" date="2020-06" db="EMBL/GenBank/DDBJ databases">
        <title>Two Listeria outbreaks in Switzerland in 2018 and 2020.</title>
        <authorList>
            <person name="Stevens M.J.A."/>
            <person name="Bloemberg G."/>
            <person name="Nusch-Inderbinnen M."/>
            <person name="Stephan R."/>
        </authorList>
    </citation>
    <scope>NUCLEOTIDE SEQUENCE [LARGE SCALE GENOMIC DNA]</scope>
    <source>
        <strain evidence="64 103">N18-0707</strain>
    </source>
</reference>
<evidence type="ECO:0000313" key="43">
    <source>
        <dbReference type="EMBL" id="EAH4242224.1"/>
    </source>
</evidence>
<reference evidence="63 89" key="4">
    <citation type="submission" date="2018-04" db="EMBL/GenBank/DDBJ databases">
        <title>Genome Analysis of a Prevalent Clone of Listeria monocytogenes Sequence Type 87 in China.</title>
        <authorList>
            <person name="Wang Y."/>
        </authorList>
    </citation>
    <scope>NUCLEOTIDE SEQUENCE [LARGE SCALE GENOMIC DNA]</scope>
    <source>
        <strain evidence="63 89">ICDC_LM1523</strain>
    </source>
</reference>
<dbReference type="Proteomes" id="UP000460224">
    <property type="component" value="Unassembled WGS sequence"/>
</dbReference>
<evidence type="ECO:0000313" key="100">
    <source>
        <dbReference type="Proteomes" id="UP000530452"/>
    </source>
</evidence>
<dbReference type="InterPro" id="IPR041636">
    <property type="entry name" value="RNase_J_C"/>
</dbReference>
<dbReference type="EMBL" id="AABCVX010000003">
    <property type="protein sequence ID" value="EAG6169279.1"/>
    <property type="molecule type" value="Genomic_DNA"/>
</dbReference>
<evidence type="ECO:0000313" key="64">
    <source>
        <dbReference type="EMBL" id="NYA01563.1"/>
    </source>
</evidence>
<evidence type="ECO:0000313" key="36">
    <source>
        <dbReference type="EMBL" id="EAG4462124.1"/>
    </source>
</evidence>
<dbReference type="EMBL" id="AAANYN010000001">
    <property type="protein sequence ID" value="EAD5772682.1"/>
    <property type="molecule type" value="Genomic_DNA"/>
</dbReference>
<dbReference type="EMBL" id="AANEHK010000002">
    <property type="protein sequence ID" value="EDO0984996.1"/>
    <property type="molecule type" value="Genomic_DNA"/>
</dbReference>
<dbReference type="GO" id="GO:0005737">
    <property type="term" value="C:cytoplasm"/>
    <property type="evidence" value="ECO:0007669"/>
    <property type="project" value="UniProtKB-SubCell"/>
</dbReference>
<dbReference type="Proteomes" id="UP000540117">
    <property type="component" value="Unassembled WGS sequence"/>
</dbReference>
<evidence type="ECO:0000256" key="1">
    <source>
        <dbReference type="ARBA" id="ARBA00004496"/>
    </source>
</evidence>
<feature type="binding site" evidence="15">
    <location>
        <position position="51"/>
    </location>
    <ligand>
        <name>Ca(2+)</name>
        <dbReference type="ChEBI" id="CHEBI:29108"/>
    </ligand>
</feature>
<evidence type="ECO:0000313" key="98">
    <source>
        <dbReference type="Proteomes" id="UP000527632"/>
    </source>
</evidence>
<dbReference type="KEGG" id="lmv:Y193_08535"/>
<evidence type="ECO:0000313" key="33">
    <source>
        <dbReference type="EMBL" id="EAG2514984.1"/>
    </source>
</evidence>
<evidence type="ECO:0000313" key="93">
    <source>
        <dbReference type="Proteomes" id="UP000478704"/>
    </source>
</evidence>
<evidence type="ECO:0000313" key="104">
    <source>
        <dbReference type="Proteomes" id="UP000546397"/>
    </source>
</evidence>
<reference evidence="65 112" key="1">
    <citation type="submission" date="2016-09" db="EMBL/GenBank/DDBJ databases">
        <title>100K Listeria isolates.</title>
        <authorList>
            <person name="Chen P."/>
            <person name="Weimer B.C."/>
            <person name="Kong N."/>
            <person name="Huang B."/>
        </authorList>
    </citation>
    <scope>NUCLEOTIDE SEQUENCE [LARGE SCALE GENOMIC DNA]</scope>
    <source>
        <strain evidence="65 112">BCW_2383</strain>
    </source>
</reference>
<evidence type="ECO:0000256" key="5">
    <source>
        <dbReference type="ARBA" id="ARBA00022723"/>
    </source>
</evidence>
<dbReference type="InterPro" id="IPR011108">
    <property type="entry name" value="RMMBL"/>
</dbReference>
<feature type="binding site" evidence="15">
    <location>
        <position position="142"/>
    </location>
    <ligand>
        <name>Zn(2+)</name>
        <dbReference type="ChEBI" id="CHEBI:29105"/>
        <label>1</label>
        <note>catalytic</note>
    </ligand>
</feature>
<evidence type="ECO:0000313" key="50">
    <source>
        <dbReference type="EMBL" id="ECY6545233.1"/>
    </source>
</evidence>
<dbReference type="EMBL" id="AABATR010000003">
    <property type="protein sequence ID" value="EAG1893482.1"/>
    <property type="molecule type" value="Genomic_DNA"/>
</dbReference>
<dbReference type="Proteomes" id="UP000272537">
    <property type="component" value="Unassembled WGS sequence"/>
</dbReference>
<comment type="cofactor">
    <cofactor evidence="15">
        <name>Ca(2+)</name>
        <dbReference type="ChEBI" id="CHEBI:29108"/>
    </cofactor>
    <text evidence="15">Binds 1 Ca(2+) cation per subunit. Seen in 1 crystal structure, it is not clear if it is physiologically important.</text>
</comment>
<dbReference type="HAMAP" id="MF_01491">
    <property type="entry name" value="RNase_J_bact"/>
    <property type="match status" value="1"/>
</dbReference>
<dbReference type="KEGG" id="lmok:CQ02_07365"/>
<feature type="binding site" evidence="15">
    <location>
        <position position="49"/>
    </location>
    <ligand>
        <name>Ca(2+)</name>
        <dbReference type="ChEBI" id="CHEBI:29108"/>
    </ligand>
</feature>
<evidence type="ECO:0000313" key="74">
    <source>
        <dbReference type="Proteomes" id="UP000350032"/>
    </source>
</evidence>
<evidence type="ECO:0000313" key="111">
    <source>
        <dbReference type="Proteomes" id="UP000844415"/>
    </source>
</evidence>
<dbReference type="Proteomes" id="UP000489121">
    <property type="component" value="Unassembled WGS sequence"/>
</dbReference>
<comment type="function">
    <text evidence="11">An RNase that has 5'-3' exonuclease and possibly endonuclease activity. Involved in maturation of rRNA and in some organisms also mRNA maturation and/or decay.</text>
</comment>
<dbReference type="EMBL" id="DABJAN010000004">
    <property type="protein sequence ID" value="HAJ9593999.1"/>
    <property type="molecule type" value="Genomic_DNA"/>
</dbReference>
<dbReference type="EMBL" id="AABBZO010000007">
    <property type="protein sequence ID" value="EAG4462124.1"/>
    <property type="molecule type" value="Genomic_DNA"/>
</dbReference>
<dbReference type="Proteomes" id="UP000528151">
    <property type="component" value="Unassembled WGS sequence"/>
</dbReference>
<evidence type="ECO:0000256" key="10">
    <source>
        <dbReference type="ARBA" id="ARBA00022884"/>
    </source>
</evidence>
<evidence type="ECO:0000259" key="16">
    <source>
        <dbReference type="SMART" id="SM00849"/>
    </source>
</evidence>
<evidence type="ECO:0000313" key="66">
    <source>
        <dbReference type="EMBL" id="RKA08337.1"/>
    </source>
</evidence>
<comment type="subunit">
    <text evidence="11">Homodimer, may be a subunit of the RNA degradosome.</text>
</comment>
<dbReference type="EMBL" id="AABDGJ010000002">
    <property type="protein sequence ID" value="EAG6989731.1"/>
    <property type="molecule type" value="Genomic_DNA"/>
</dbReference>
<dbReference type="InterPro" id="IPR001279">
    <property type="entry name" value="Metallo-B-lactamas"/>
</dbReference>
<dbReference type="Proteomes" id="UP000548278">
    <property type="component" value="Unassembled WGS sequence"/>
</dbReference>
<evidence type="ECO:0000256" key="2">
    <source>
        <dbReference type="ARBA" id="ARBA00022490"/>
    </source>
</evidence>
<dbReference type="Proteomes" id="UP000368512">
    <property type="component" value="Unassembled WGS sequence"/>
</dbReference>
<gene>
    <name evidence="66" type="primary">rnj2</name>
    <name evidence="11" type="synonym">rnj</name>
    <name evidence="29" type="ORF">A8L61_06325</name>
    <name evidence="38" type="ORF">AB917_03925</name>
    <name evidence="17" type="ORF">ABZ57_04400</name>
    <name evidence="65" type="ORF">AJL21_03295</name>
    <name evidence="26" type="ORF">ART25_07070</name>
    <name evidence="18" type="ORF">ARY78_04280</name>
    <name evidence="33" type="ORF">B1N52_07410</name>
    <name evidence="32" type="ORF">B1S26_09805</name>
    <name evidence="34" type="ORF">B5K54_05305</name>
    <name evidence="30" type="ORF">BB997_07705</name>
    <name evidence="49" type="ORF">BCZ19_05255</name>
    <name evidence="31" type="ORF">BCZ21_09555</name>
    <name evidence="36" type="ORF">CA369_07490</name>
    <name evidence="35" type="ORF">CAV64_04315</name>
    <name evidence="39" type="ORF">CW845_06945</name>
    <name evidence="41" type="ORF">D4920_01700</name>
    <name evidence="40" type="ORF">D4B11_00590</name>
    <name evidence="42" type="ORF">D5N24_03670</name>
    <name evidence="44" type="ORF">D7104_07550</name>
    <name evidence="63" type="ORF">DCK61_09790</name>
    <name evidence="37" type="ORF">DCT16_07770</name>
    <name evidence="20" type="ORF">DQ70_06720</name>
    <name evidence="19" type="ORF">DU018_04445</name>
    <name evidence="66" type="ORF">DYZ80_01530</name>
    <name evidence="28" type="ORF">E1W56_04930</name>
    <name evidence="43" type="ORF">E5F58_09545</name>
    <name evidence="25" type="ORF">EX365_07010</name>
    <name evidence="24" type="ORF">EXZ73_00125</name>
    <name evidence="50" type="ORF">F6436_12900</name>
    <name evidence="51" type="ORF">F6515_04695</name>
    <name evidence="45" type="ORF">FA835_07695</name>
    <name evidence="47" type="ORF">FLQ97_07045</name>
    <name evidence="46" type="ORF">FLR03_13475</name>
    <name evidence="48" type="ORF">FNX40_09350</name>
    <name evidence="54" type="ORF">FV747_03155</name>
    <name evidence="55" type="ORF">G3O21_000989</name>
    <name evidence="56" type="ORF">GHH22_03295</name>
    <name evidence="61" type="ORF">GI949_03880</name>
    <name evidence="53" type="ORF">GJW51_06645</name>
    <name evidence="52" type="ORF">GQG13_08150</name>
    <name evidence="57" type="ORF">GYR60_09820</name>
    <name evidence="58" type="ORF">GYS09_07675</name>
    <name evidence="59" type="ORF">GYX23_06135</name>
    <name evidence="60" type="ORF">GYY14_05650</name>
    <name evidence="62" type="ORF">HQN34_002225</name>
    <name evidence="64" type="ORF">HZJ64_06930</name>
    <name evidence="21" type="ORF">KV70_03905</name>
    <name evidence="22" type="ORF">QD52_08030</name>
    <name evidence="23" type="ORF">UI29_08070</name>
    <name evidence="27" type="ORF">Y261_07360</name>
</gene>
<dbReference type="Proteomes" id="UP000840039">
    <property type="component" value="Unassembled WGS sequence"/>
</dbReference>
<keyword evidence="7 11" id="KW-0378">Hydrolase</keyword>
<feature type="binding site" evidence="15">
    <location>
        <position position="76"/>
    </location>
    <ligand>
        <name>Zn(2+)</name>
        <dbReference type="ChEBI" id="CHEBI:29105"/>
        <label>1</label>
        <note>catalytic</note>
    </ligand>
</feature>
<dbReference type="Proteomes" id="UP000365297">
    <property type="component" value="Unassembled WGS sequence"/>
</dbReference>
<dbReference type="EMBL" id="AAASLB010000002">
    <property type="protein sequence ID" value="EAE4941383.1"/>
    <property type="molecule type" value="Genomic_DNA"/>
</dbReference>
<evidence type="ECO:0000313" key="35">
    <source>
        <dbReference type="EMBL" id="EAG4330465.1"/>
    </source>
</evidence>
<dbReference type="Proteomes" id="UP000358545">
    <property type="component" value="Unassembled WGS sequence"/>
</dbReference>
<dbReference type="EMBL" id="DAAEEB010000002">
    <property type="protein sequence ID" value="HAA8052174.1"/>
    <property type="molecule type" value="Genomic_DNA"/>
</dbReference>
<evidence type="ECO:0000256" key="14">
    <source>
        <dbReference type="PIRSR" id="PIRSR004803-2"/>
    </source>
</evidence>
<evidence type="ECO:0000313" key="58">
    <source>
        <dbReference type="EMBL" id="HAB8557164.1"/>
    </source>
</evidence>
<evidence type="ECO:0000313" key="23">
    <source>
        <dbReference type="EMBL" id="EAD3792720.1"/>
    </source>
</evidence>
<dbReference type="EMBL" id="AAHZFY010000012">
    <property type="protein sequence ID" value="ECB9513488.1"/>
    <property type="molecule type" value="Genomic_DNA"/>
</dbReference>
<dbReference type="InterPro" id="IPR042173">
    <property type="entry name" value="RNase_J_2"/>
</dbReference>
<evidence type="ECO:0000313" key="37">
    <source>
        <dbReference type="EMBL" id="EAG6169279.1"/>
    </source>
</evidence>
<evidence type="ECO:0000313" key="21">
    <source>
        <dbReference type="EMBL" id="EAC9039339.1"/>
    </source>
</evidence>
<dbReference type="Proteomes" id="UP000467536">
    <property type="component" value="Unassembled WGS sequence"/>
</dbReference>
<keyword evidence="4 11" id="KW-0540">Nuclease</keyword>
<dbReference type="EMBL" id="DAAJFY010000003">
    <property type="protein sequence ID" value="HAC0274859.1"/>
    <property type="molecule type" value="Genomic_DNA"/>
</dbReference>
<dbReference type="EMBL" id="AANPAU010000003">
    <property type="protein sequence ID" value="EDP8513588.1"/>
    <property type="molecule type" value="Genomic_DNA"/>
</dbReference>
<dbReference type="Proteomes" id="UP000389283">
    <property type="component" value="Unassembled WGS sequence"/>
</dbReference>
<evidence type="ECO:0000313" key="102">
    <source>
        <dbReference type="Proteomes" id="UP000540117"/>
    </source>
</evidence>
<dbReference type="EMBL" id="AABBYJ010000002">
    <property type="protein sequence ID" value="EAG4330465.1"/>
    <property type="molecule type" value="Genomic_DNA"/>
</dbReference>
<evidence type="ECO:0000313" key="32">
    <source>
        <dbReference type="EMBL" id="EAG2245693.1"/>
    </source>
</evidence>
<feature type="domain" description="Metallo-beta-lactamase" evidence="16">
    <location>
        <begin position="21"/>
        <end position="220"/>
    </location>
</feature>
<evidence type="ECO:0000313" key="79">
    <source>
        <dbReference type="Proteomes" id="UP000368512"/>
    </source>
</evidence>
<evidence type="ECO:0000313" key="80">
    <source>
        <dbReference type="Proteomes" id="UP000376505"/>
    </source>
</evidence>
<dbReference type="Proteomes" id="UP000544530">
    <property type="component" value="Unassembled WGS sequence"/>
</dbReference>
<dbReference type="EMBL" id="AABGHY010000002">
    <property type="protein sequence ID" value="EAH3293485.1"/>
    <property type="molecule type" value="Genomic_DNA"/>
</dbReference>
<dbReference type="SUPFAM" id="SSF56281">
    <property type="entry name" value="Metallo-hydrolase/oxidoreductase"/>
    <property type="match status" value="1"/>
</dbReference>
<dbReference type="InterPro" id="IPR036866">
    <property type="entry name" value="RibonucZ/Hydroxyglut_hydro"/>
</dbReference>
<evidence type="ECO:0000313" key="47">
    <source>
        <dbReference type="EMBL" id="ECB9513488.1"/>
    </source>
</evidence>
<keyword evidence="9 11" id="KW-0269">Exonuclease</keyword>
<evidence type="ECO:0000313" key="78">
    <source>
        <dbReference type="Proteomes" id="UP000365297"/>
    </source>
</evidence>
<keyword evidence="2 11" id="KW-0963">Cytoplasm</keyword>
<dbReference type="EMBL" id="AABBAW010000003">
    <property type="protein sequence ID" value="EAG2514984.1"/>
    <property type="molecule type" value="Genomic_DNA"/>
</dbReference>
<dbReference type="EMBL" id="AANDSR010000003">
    <property type="protein sequence ID" value="EDN9836338.1"/>
    <property type="molecule type" value="Genomic_DNA"/>
</dbReference>
<evidence type="ECO:0000313" key="97">
    <source>
        <dbReference type="Proteomes" id="UP000525850"/>
    </source>
</evidence>
<evidence type="ECO:0000313" key="83">
    <source>
        <dbReference type="Proteomes" id="UP000398321"/>
    </source>
</evidence>
<comment type="subcellular location">
    <subcellularLocation>
        <location evidence="1 11 12">Cytoplasm</location>
    </subcellularLocation>
</comment>
<dbReference type="Pfam" id="PF22505">
    <property type="entry name" value="RNase_J_b_CASP"/>
    <property type="match status" value="1"/>
</dbReference>
<dbReference type="GO" id="GO:0003723">
    <property type="term" value="F:RNA binding"/>
    <property type="evidence" value="ECO:0007669"/>
    <property type="project" value="UniProtKB-UniRule"/>
</dbReference>
<evidence type="ECO:0000313" key="25">
    <source>
        <dbReference type="EMBL" id="EAD5786298.1"/>
    </source>
</evidence>
<evidence type="ECO:0000313" key="62">
    <source>
        <dbReference type="EMBL" id="HAJ9593999.1"/>
    </source>
</evidence>
<evidence type="ECO:0000256" key="7">
    <source>
        <dbReference type="ARBA" id="ARBA00022801"/>
    </source>
</evidence>
<dbReference type="Proteomes" id="UP000376505">
    <property type="component" value="Unassembled WGS sequence"/>
</dbReference>
<dbReference type="EMBL" id="AALGDA010000009">
    <property type="protein sequence ID" value="ECY9782284.1"/>
    <property type="molecule type" value="Genomic_DNA"/>
</dbReference>
<dbReference type="EMBL" id="AABFVG010000001">
    <property type="protein sequence ID" value="EAH2280775.1"/>
    <property type="molecule type" value="Genomic_DNA"/>
</dbReference>
<evidence type="ECO:0000256" key="13">
    <source>
        <dbReference type="PIRSR" id="PIRSR004803-1"/>
    </source>
</evidence>
<dbReference type="Proteomes" id="UP000481141">
    <property type="component" value="Unassembled WGS sequence"/>
</dbReference>
<dbReference type="InterPro" id="IPR004613">
    <property type="entry name" value="RNase_J"/>
</dbReference>
<dbReference type="PIRSF" id="PIRSF004803">
    <property type="entry name" value="RnjA"/>
    <property type="match status" value="1"/>
</dbReference>
<feature type="active site" description="Proton donor" evidence="13">
    <location>
        <position position="196"/>
    </location>
</feature>
<dbReference type="Proteomes" id="UP000530452">
    <property type="component" value="Unassembled WGS sequence"/>
</dbReference>
<feature type="binding site" evidence="15">
    <location>
        <position position="74"/>
    </location>
    <ligand>
        <name>Zn(2+)</name>
        <dbReference type="ChEBI" id="CHEBI:29105"/>
        <label>1</label>
        <note>catalytic</note>
    </ligand>
</feature>
<evidence type="ECO:0000313" key="38">
    <source>
        <dbReference type="EMBL" id="EAG6989731.1"/>
    </source>
</evidence>
<evidence type="ECO:0000313" key="30">
    <source>
        <dbReference type="EMBL" id="EAG1893482.1"/>
    </source>
</evidence>
<evidence type="ECO:0000313" key="41">
    <source>
        <dbReference type="EMBL" id="EAH2280775.1"/>
    </source>
</evidence>
<evidence type="ECO:0000313" key="95">
    <source>
        <dbReference type="Proteomes" id="UP000489121"/>
    </source>
</evidence>
<organism evidence="31 70">
    <name type="scientific">Listeria monocytogenes</name>
    <dbReference type="NCBI Taxonomy" id="1639"/>
    <lineage>
        <taxon>Bacteria</taxon>
        <taxon>Bacillati</taxon>
        <taxon>Bacillota</taxon>
        <taxon>Bacilli</taxon>
        <taxon>Bacillales</taxon>
        <taxon>Listeriaceae</taxon>
        <taxon>Listeria</taxon>
    </lineage>
</organism>
<dbReference type="EMBL" id="AALAQH010000002">
    <property type="protein sequence ID" value="ECX6924067.1"/>
    <property type="molecule type" value="Genomic_DNA"/>
</dbReference>
<dbReference type="Proteomes" id="UP000840197">
    <property type="component" value="Unassembled WGS sequence"/>
</dbReference>
<feature type="binding site" evidence="15">
    <location>
        <position position="443"/>
    </location>
    <ligand>
        <name>Ca(2+)</name>
        <dbReference type="ChEBI" id="CHEBI:29108"/>
    </ligand>
</feature>
<evidence type="ECO:0000313" key="42">
    <source>
        <dbReference type="EMBL" id="EAH3293485.1"/>
    </source>
</evidence>
<evidence type="ECO:0000313" key="18">
    <source>
        <dbReference type="EMBL" id="EAC5549648.1"/>
    </source>
</evidence>
<keyword evidence="6 11" id="KW-0255">Endonuclease</keyword>
<evidence type="ECO:0000313" key="96">
    <source>
        <dbReference type="Proteomes" id="UP000522199"/>
    </source>
</evidence>
<dbReference type="GO" id="GO:0004534">
    <property type="term" value="F:5'-3' RNA exonuclease activity"/>
    <property type="evidence" value="ECO:0007669"/>
    <property type="project" value="UniProtKB-UniRule"/>
</dbReference>
<dbReference type="SMART" id="SM00849">
    <property type="entry name" value="Lactamase_B"/>
    <property type="match status" value="1"/>
</dbReference>
<evidence type="ECO:0000313" key="20">
    <source>
        <dbReference type="EMBL" id="EAC7480371.1"/>
    </source>
</evidence>
<accession>A0A0B8R4R2</accession>
<evidence type="ECO:0000256" key="6">
    <source>
        <dbReference type="ARBA" id="ARBA00022759"/>
    </source>
</evidence>
<feature type="active site" description="Proton acceptor" evidence="13">
    <location>
        <position position="368"/>
    </location>
</feature>
<dbReference type="Proteomes" id="UP000331186">
    <property type="component" value="Unassembled WGS sequence"/>
</dbReference>
<dbReference type="EMBL" id="AABEMN010000001">
    <property type="protein sequence ID" value="EAG9518249.1"/>
    <property type="molecule type" value="Genomic_DNA"/>
</dbReference>
<dbReference type="Proteomes" id="UP000844415">
    <property type="component" value="Unassembled WGS sequence"/>
</dbReference>
<dbReference type="Proteomes" id="UP000841146">
    <property type="component" value="Unassembled WGS sequence"/>
</dbReference>
<evidence type="ECO:0000313" key="55">
    <source>
        <dbReference type="EMBL" id="EDP8513588.1"/>
    </source>
</evidence>
<dbReference type="AlphaFoldDB" id="A0A0B8R4R2"/>
<dbReference type="Gene3D" id="3.40.50.10710">
    <property type="entry name" value="Metallo-hydrolase/oxidoreductase"/>
    <property type="match status" value="1"/>
</dbReference>
<evidence type="ECO:0000313" key="82">
    <source>
        <dbReference type="Proteomes" id="UP000389283"/>
    </source>
</evidence>
<dbReference type="Proteomes" id="UP000852906">
    <property type="component" value="Unassembled WGS sequence"/>
</dbReference>
<evidence type="ECO:0000313" key="107">
    <source>
        <dbReference type="Proteomes" id="UP000566721"/>
    </source>
</evidence>
<evidence type="ECO:0000313" key="101">
    <source>
        <dbReference type="Proteomes" id="UP000533021"/>
    </source>
</evidence>
<dbReference type="Proteomes" id="UP000566721">
    <property type="component" value="Unassembled WGS sequence"/>
</dbReference>
<evidence type="ECO:0000313" key="94">
    <source>
        <dbReference type="Proteomes" id="UP000481141"/>
    </source>
</evidence>
<evidence type="ECO:0000313" key="51">
    <source>
        <dbReference type="EMBL" id="ECY9782284.1"/>
    </source>
</evidence>
<evidence type="ECO:0000313" key="26">
    <source>
        <dbReference type="EMBL" id="EAE1338661.1"/>
    </source>
</evidence>
<dbReference type="Proteomes" id="UP000427828">
    <property type="component" value="Unassembled WGS sequence"/>
</dbReference>
<dbReference type="NCBIfam" id="TIGR00649">
    <property type="entry name" value="MG423"/>
    <property type="match status" value="1"/>
</dbReference>
<evidence type="ECO:0000313" key="65">
    <source>
        <dbReference type="EMBL" id="OET52320.1"/>
    </source>
</evidence>
<evidence type="ECO:0000313" key="54">
    <source>
        <dbReference type="EMBL" id="EDO0984996.1"/>
    </source>
</evidence>
<dbReference type="EMBL" id="AABAGT010000007">
    <property type="protein sequence ID" value="EAG0866897.1"/>
    <property type="molecule type" value="Genomic_DNA"/>
</dbReference>
<dbReference type="Proteomes" id="UP000533021">
    <property type="component" value="Unassembled WGS sequence"/>
</dbReference>
<dbReference type="Proteomes" id="UP000337746">
    <property type="component" value="Unassembled WGS sequence"/>
</dbReference>